<dbReference type="InterPro" id="IPR036237">
    <property type="entry name" value="Xyl_isomerase-like_sf"/>
</dbReference>
<sequence length="215" mass="24629">MKVLMFRPTWGIPLEEWPALFRQAKELGFDGIEFNLHRAGPTEGHAGLKQLLDDLGLKVIIQTFSSWVNYEGPRPPGWTPQDHLETYRRHLASAKVFDPILINCQSGCDFWSREDSIAFYRGTFQVDRELGFSGKCPDPTDPGYAPELRFFENTWKKIIKANAERGDRDWISVMPEYGIYPYMPLHHPTSHSDLANSEGKRLRALLQEFASSLTA</sequence>
<evidence type="ECO:0000313" key="2">
    <source>
        <dbReference type="Proteomes" id="UP000279259"/>
    </source>
</evidence>
<dbReference type="EMBL" id="RSCD01000016">
    <property type="protein sequence ID" value="RSH88718.1"/>
    <property type="molecule type" value="Genomic_DNA"/>
</dbReference>
<accession>A0A427YC98</accession>
<dbReference type="Gene3D" id="3.20.20.150">
    <property type="entry name" value="Divalent-metal-dependent TIM barrel enzymes"/>
    <property type="match status" value="1"/>
</dbReference>
<protein>
    <recommendedName>
        <fullName evidence="3">Xylose isomerase-like TIM barrel domain-containing protein</fullName>
    </recommendedName>
</protein>
<dbReference type="OrthoDB" id="9971575at2759"/>
<gene>
    <name evidence="1" type="ORF">EHS25_002945</name>
</gene>
<organism evidence="1 2">
    <name type="scientific">Saitozyma podzolica</name>
    <dbReference type="NCBI Taxonomy" id="1890683"/>
    <lineage>
        <taxon>Eukaryota</taxon>
        <taxon>Fungi</taxon>
        <taxon>Dikarya</taxon>
        <taxon>Basidiomycota</taxon>
        <taxon>Agaricomycotina</taxon>
        <taxon>Tremellomycetes</taxon>
        <taxon>Tremellales</taxon>
        <taxon>Trimorphomycetaceae</taxon>
        <taxon>Saitozyma</taxon>
    </lineage>
</organism>
<keyword evidence="2" id="KW-1185">Reference proteome</keyword>
<dbReference type="AlphaFoldDB" id="A0A427YC98"/>
<dbReference type="SUPFAM" id="SSF51658">
    <property type="entry name" value="Xylose isomerase-like"/>
    <property type="match status" value="1"/>
</dbReference>
<evidence type="ECO:0008006" key="3">
    <source>
        <dbReference type="Google" id="ProtNLM"/>
    </source>
</evidence>
<evidence type="ECO:0000313" key="1">
    <source>
        <dbReference type="EMBL" id="RSH88718.1"/>
    </source>
</evidence>
<comment type="caution">
    <text evidence="1">The sequence shown here is derived from an EMBL/GenBank/DDBJ whole genome shotgun (WGS) entry which is preliminary data.</text>
</comment>
<dbReference type="Proteomes" id="UP000279259">
    <property type="component" value="Unassembled WGS sequence"/>
</dbReference>
<proteinExistence type="predicted"/>
<reference evidence="1 2" key="1">
    <citation type="submission" date="2018-11" db="EMBL/GenBank/DDBJ databases">
        <title>Genome sequence of Saitozyma podzolica DSM 27192.</title>
        <authorList>
            <person name="Aliyu H."/>
            <person name="Gorte O."/>
            <person name="Ochsenreither K."/>
        </authorList>
    </citation>
    <scope>NUCLEOTIDE SEQUENCE [LARGE SCALE GENOMIC DNA]</scope>
    <source>
        <strain evidence="1 2">DSM 27192</strain>
    </source>
</reference>
<name>A0A427YC98_9TREE</name>